<comment type="similarity">
    <text evidence="1">Belongs to the EutP/PduV family.</text>
</comment>
<sequence length="142" mass="15499">MKRIMLIGQSQCGKTSLVQRLQGDPMAYHKTQALDYCDYAIDTPGEYLENRCLYSALITTSCDADVVALVQSADSPQCFFAPMFATAFNKPVIGIITKADTTTDGHDLDFARQQLMQAGAQSLFITSSVTGEGLSPLLEYLN</sequence>
<dbReference type="InterPro" id="IPR012381">
    <property type="entry name" value="EutP_PduV"/>
</dbReference>
<reference evidence="2 3" key="1">
    <citation type="submission" date="2020-08" db="EMBL/GenBank/DDBJ databases">
        <title>Genomic Encyclopedia of Type Strains, Phase IV (KMG-IV): sequencing the most valuable type-strain genomes for metagenomic binning, comparative biology and taxonomic classification.</title>
        <authorList>
            <person name="Goeker M."/>
        </authorList>
    </citation>
    <scope>NUCLEOTIDE SEQUENCE [LARGE SCALE GENOMIC DNA]</scope>
    <source>
        <strain evidence="2 3">DSM 22975</strain>
    </source>
</reference>
<dbReference type="PIRSF" id="PIRSF036409">
    <property type="entry name" value="EutP_PduV"/>
    <property type="match status" value="1"/>
</dbReference>
<dbReference type="Proteomes" id="UP000585721">
    <property type="component" value="Unassembled WGS sequence"/>
</dbReference>
<dbReference type="GO" id="GO:0006576">
    <property type="term" value="P:biogenic amine metabolic process"/>
    <property type="evidence" value="ECO:0007669"/>
    <property type="project" value="InterPro"/>
</dbReference>
<dbReference type="GO" id="GO:0005524">
    <property type="term" value="F:ATP binding"/>
    <property type="evidence" value="ECO:0007669"/>
    <property type="project" value="UniProtKB-UniRule"/>
</dbReference>
<dbReference type="Pfam" id="PF10662">
    <property type="entry name" value="PduV-EutP"/>
    <property type="match status" value="1"/>
</dbReference>
<name>A0A841G668_9GAMM</name>
<dbReference type="RefSeq" id="WP_188025453.1">
    <property type="nucleotide sequence ID" value="NZ_JACHGR010000002.1"/>
</dbReference>
<proteinExistence type="inferred from homology"/>
<dbReference type="AlphaFoldDB" id="A0A841G668"/>
<accession>A0A841G668</accession>
<dbReference type="Gene3D" id="3.40.50.300">
    <property type="entry name" value="P-loop containing nucleotide triphosphate hydrolases"/>
    <property type="match status" value="1"/>
</dbReference>
<keyword evidence="1" id="KW-0547">Nucleotide-binding</keyword>
<comment type="caution">
    <text evidence="2">The sequence shown here is derived from an EMBL/GenBank/DDBJ whole genome shotgun (WGS) entry which is preliminary data.</text>
</comment>
<evidence type="ECO:0000313" key="2">
    <source>
        <dbReference type="EMBL" id="MBB6054634.1"/>
    </source>
</evidence>
<evidence type="ECO:0000256" key="1">
    <source>
        <dbReference type="PIRNR" id="PIRNR036409"/>
    </source>
</evidence>
<dbReference type="NCBIfam" id="TIGR02528">
    <property type="entry name" value="EutP"/>
    <property type="match status" value="1"/>
</dbReference>
<gene>
    <name evidence="2" type="ORF">HNR75_000506</name>
</gene>
<dbReference type="PANTHER" id="PTHR40453">
    <property type="entry name" value="PROTEIN YOEF"/>
    <property type="match status" value="1"/>
</dbReference>
<organism evidence="2 3">
    <name type="scientific">Tolumonas osonensis</name>
    <dbReference type="NCBI Taxonomy" id="675874"/>
    <lineage>
        <taxon>Bacteria</taxon>
        <taxon>Pseudomonadati</taxon>
        <taxon>Pseudomonadota</taxon>
        <taxon>Gammaproteobacteria</taxon>
        <taxon>Aeromonadales</taxon>
        <taxon>Aeromonadaceae</taxon>
        <taxon>Tolumonas</taxon>
    </lineage>
</organism>
<evidence type="ECO:0000313" key="3">
    <source>
        <dbReference type="Proteomes" id="UP000585721"/>
    </source>
</evidence>
<protein>
    <submittedName>
        <fullName evidence="2">Ethanolamine utilization protein EutP</fullName>
    </submittedName>
</protein>
<dbReference type="PANTHER" id="PTHR40453:SF1">
    <property type="entry name" value="PROTEIN YOEF"/>
    <property type="match status" value="1"/>
</dbReference>
<keyword evidence="3" id="KW-1185">Reference proteome</keyword>
<dbReference type="InterPro" id="IPR027417">
    <property type="entry name" value="P-loop_NTPase"/>
</dbReference>
<dbReference type="EMBL" id="JACHGR010000002">
    <property type="protein sequence ID" value="MBB6054634.1"/>
    <property type="molecule type" value="Genomic_DNA"/>
</dbReference>
<dbReference type="CDD" id="cd00882">
    <property type="entry name" value="Ras_like_GTPase"/>
    <property type="match status" value="1"/>
</dbReference>
<dbReference type="SUPFAM" id="SSF52540">
    <property type="entry name" value="P-loop containing nucleoside triphosphate hydrolases"/>
    <property type="match status" value="1"/>
</dbReference>